<keyword evidence="1" id="KW-0808">Transferase</keyword>
<dbReference type="PANTHER" id="PTHR43861">
    <property type="entry name" value="TRANS-ACONITATE 2-METHYLTRANSFERASE-RELATED"/>
    <property type="match status" value="1"/>
</dbReference>
<gene>
    <name evidence="3" type="ORF">A1Q2_05768</name>
</gene>
<evidence type="ECO:0000256" key="2">
    <source>
        <dbReference type="SAM" id="MobiDB-lite"/>
    </source>
</evidence>
<dbReference type="SUPFAM" id="SSF53335">
    <property type="entry name" value="S-adenosyl-L-methionine-dependent methyltransferases"/>
    <property type="match status" value="1"/>
</dbReference>
<dbReference type="GO" id="GO:0016740">
    <property type="term" value="F:transferase activity"/>
    <property type="evidence" value="ECO:0007669"/>
    <property type="project" value="UniProtKB-KW"/>
</dbReference>
<dbReference type="OrthoDB" id="3647at2759"/>
<sequence>MAGDDVWDGAVYLNKPGVKEAAEINGRTIKRALVEAGIPESKFPTLDVLEVGAGVGTVTRHLTGFHSVHSIEPSRSMISVLSKQVEGLDNVTWAMHEFGPTSAAQFDRGEEMPSPIESDPERKLAPPRKRFDVAVATLVAHHVGTLKPFFEGVLSVLKPGGLFILIEFRHGDDGEDISAVFHVKEEPKNEPVEDWDQGVITGNQFRTTPTKAQLGGLLTKYGFTGVGDMDGEGVPAFRLERGPVPTLVVWGRRPE</sequence>
<dbReference type="InParanoid" id="K1V7G8"/>
<dbReference type="STRING" id="1220162.K1V7G8"/>
<evidence type="ECO:0008006" key="5">
    <source>
        <dbReference type="Google" id="ProtNLM"/>
    </source>
</evidence>
<evidence type="ECO:0000256" key="1">
    <source>
        <dbReference type="ARBA" id="ARBA00022679"/>
    </source>
</evidence>
<dbReference type="EMBL" id="AMBO01000355">
    <property type="protein sequence ID" value="EKC99944.1"/>
    <property type="molecule type" value="Genomic_DNA"/>
</dbReference>
<keyword evidence="4" id="KW-1185">Reference proteome</keyword>
<feature type="region of interest" description="Disordered" evidence="2">
    <location>
        <begin position="105"/>
        <end position="124"/>
    </location>
</feature>
<dbReference type="AlphaFoldDB" id="K1V7G8"/>
<dbReference type="InterPro" id="IPR029063">
    <property type="entry name" value="SAM-dependent_MTases_sf"/>
</dbReference>
<proteinExistence type="predicted"/>
<dbReference type="PANTHER" id="PTHR43861:SF3">
    <property type="entry name" value="PUTATIVE (AFU_ORTHOLOGUE AFUA_2G14390)-RELATED"/>
    <property type="match status" value="1"/>
</dbReference>
<evidence type="ECO:0000313" key="3">
    <source>
        <dbReference type="EMBL" id="EKC99944.1"/>
    </source>
</evidence>
<evidence type="ECO:0000313" key="4">
    <source>
        <dbReference type="Proteomes" id="UP000006757"/>
    </source>
</evidence>
<dbReference type="Pfam" id="PF13489">
    <property type="entry name" value="Methyltransf_23"/>
    <property type="match status" value="1"/>
</dbReference>
<reference evidence="3 4" key="1">
    <citation type="journal article" date="2012" name="Eukaryot. Cell">
        <title>Genome sequence of the Trichosporon asahii environmental strain CBS 8904.</title>
        <authorList>
            <person name="Yang R.Y."/>
            <person name="Li H.T."/>
            <person name="Zhu H."/>
            <person name="Zhou G.P."/>
            <person name="Wang M."/>
            <person name="Wang L."/>
        </authorList>
    </citation>
    <scope>NUCLEOTIDE SEQUENCE [LARGE SCALE GENOMIC DNA]</scope>
    <source>
        <strain evidence="3 4">CBS 8904</strain>
    </source>
</reference>
<comment type="caution">
    <text evidence="3">The sequence shown here is derived from an EMBL/GenBank/DDBJ whole genome shotgun (WGS) entry which is preliminary data.</text>
</comment>
<dbReference type="HOGENOM" id="CLU_1166558_0_0_1"/>
<protein>
    <recommendedName>
        <fullName evidence="5">Methyltransferase type 11 domain-containing protein</fullName>
    </recommendedName>
</protein>
<name>K1V7G8_TRIAC</name>
<dbReference type="Gene3D" id="3.40.50.150">
    <property type="entry name" value="Vaccinia Virus protein VP39"/>
    <property type="match status" value="1"/>
</dbReference>
<organism evidence="3 4">
    <name type="scientific">Trichosporon asahii var. asahii (strain CBS 8904)</name>
    <name type="common">Yeast</name>
    <dbReference type="NCBI Taxonomy" id="1220162"/>
    <lineage>
        <taxon>Eukaryota</taxon>
        <taxon>Fungi</taxon>
        <taxon>Dikarya</taxon>
        <taxon>Basidiomycota</taxon>
        <taxon>Agaricomycotina</taxon>
        <taxon>Tremellomycetes</taxon>
        <taxon>Trichosporonales</taxon>
        <taxon>Trichosporonaceae</taxon>
        <taxon>Trichosporon</taxon>
    </lineage>
</organism>
<dbReference type="CDD" id="cd02440">
    <property type="entry name" value="AdoMet_MTases"/>
    <property type="match status" value="1"/>
</dbReference>
<accession>K1V7G8</accession>
<dbReference type="Proteomes" id="UP000006757">
    <property type="component" value="Unassembled WGS sequence"/>
</dbReference>